<dbReference type="OrthoDB" id="9796770at2"/>
<dbReference type="AlphaFoldDB" id="A0A5R9B8E2"/>
<evidence type="ECO:0000256" key="5">
    <source>
        <dbReference type="ARBA" id="ARBA00022490"/>
    </source>
</evidence>
<evidence type="ECO:0000256" key="3">
    <source>
        <dbReference type="ARBA" id="ARBA00010088"/>
    </source>
</evidence>
<dbReference type="PANTHER" id="PTHR43722:SF1">
    <property type="entry name" value="PROLINE IMINOPEPTIDASE"/>
    <property type="match status" value="1"/>
</dbReference>
<dbReference type="SUPFAM" id="SSF53474">
    <property type="entry name" value="alpha/beta-Hydrolases"/>
    <property type="match status" value="1"/>
</dbReference>
<dbReference type="InterPro" id="IPR029058">
    <property type="entry name" value="AB_hydrolase_fold"/>
</dbReference>
<protein>
    <recommendedName>
        <fullName evidence="8">Proline iminopeptidase</fullName>
        <shortName evidence="8">PIP</shortName>
        <ecNumber evidence="8">3.4.11.5</ecNumber>
    </recommendedName>
    <alternativeName>
        <fullName evidence="8">Prolyl aminopeptidase</fullName>
    </alternativeName>
</protein>
<keyword evidence="5 8" id="KW-0963">Cytoplasm</keyword>
<evidence type="ECO:0000256" key="2">
    <source>
        <dbReference type="ARBA" id="ARBA00004496"/>
    </source>
</evidence>
<evidence type="ECO:0000313" key="11">
    <source>
        <dbReference type="EMBL" id="TLP94206.1"/>
    </source>
</evidence>
<proteinExistence type="inferred from homology"/>
<dbReference type="InterPro" id="IPR000073">
    <property type="entry name" value="AB_hydrolase_1"/>
</dbReference>
<evidence type="ECO:0000256" key="8">
    <source>
        <dbReference type="PIRNR" id="PIRNR006431"/>
    </source>
</evidence>
<dbReference type="Gene3D" id="3.40.50.1820">
    <property type="entry name" value="alpha/beta hydrolase"/>
    <property type="match status" value="1"/>
</dbReference>
<accession>A0A5R9B8E2</accession>
<feature type="domain" description="AB hydrolase-1" evidence="10">
    <location>
        <begin position="19"/>
        <end position="287"/>
    </location>
</feature>
<feature type="active site" description="Nucleophile" evidence="9">
    <location>
        <position position="99"/>
    </location>
</feature>
<comment type="subcellular location">
    <subcellularLocation>
        <location evidence="2 8">Cytoplasm</location>
    </subcellularLocation>
</comment>
<evidence type="ECO:0000256" key="4">
    <source>
        <dbReference type="ARBA" id="ARBA00022438"/>
    </source>
</evidence>
<dbReference type="EMBL" id="VAVZ01000037">
    <property type="protein sequence ID" value="TLP94206.1"/>
    <property type="molecule type" value="Genomic_DNA"/>
</dbReference>
<organism evidence="11 12">
    <name type="scientific">Nesterenkonia salmonea</name>
    <dbReference type="NCBI Taxonomy" id="1804987"/>
    <lineage>
        <taxon>Bacteria</taxon>
        <taxon>Bacillati</taxon>
        <taxon>Actinomycetota</taxon>
        <taxon>Actinomycetes</taxon>
        <taxon>Micrococcales</taxon>
        <taxon>Micrococcaceae</taxon>
        <taxon>Nesterenkonia</taxon>
    </lineage>
</organism>
<dbReference type="Proteomes" id="UP000310458">
    <property type="component" value="Unassembled WGS sequence"/>
</dbReference>
<name>A0A5R9B8E2_9MICC</name>
<evidence type="ECO:0000256" key="7">
    <source>
        <dbReference type="ARBA" id="ARBA00022801"/>
    </source>
</evidence>
<dbReference type="Pfam" id="PF00561">
    <property type="entry name" value="Abhydrolase_1"/>
    <property type="match status" value="1"/>
</dbReference>
<evidence type="ECO:0000313" key="12">
    <source>
        <dbReference type="Proteomes" id="UP000310458"/>
    </source>
</evidence>
<keyword evidence="7 8" id="KW-0378">Hydrolase</keyword>
<sequence>MSDGQGIYWEESGSPDGIPLLYLHGGPGAGLGTRGYVTKADPDRFRIIGLDQRGCGRSVPLAADPQHNLEANTTSRLIADLEELRTHCGIDKWVLNGVSWGSTLAMAYAQSHPARILGIVAMAVTTTSRAEIDWITEGVGAIYPEEWDLFAGHAEQAGIGYRRGTTRLVEAYRQLMRHPDWDLRDAASLAWARWEDAHISLGSSGSRRDSRWNDEDYRHHFVTLTTHYWAHDGFCDPALLERMDRLRDIPGVLIHGRLDVSAPLVTAWQAHRRWARSRLVVDEAQGHGGRSMVEAWLHANDELASRLASGTP</sequence>
<dbReference type="InterPro" id="IPR002410">
    <property type="entry name" value="Peptidase_S33"/>
</dbReference>
<gene>
    <name evidence="11" type="ORF">FEF26_12345</name>
</gene>
<dbReference type="PANTHER" id="PTHR43722">
    <property type="entry name" value="PROLINE IMINOPEPTIDASE"/>
    <property type="match status" value="1"/>
</dbReference>
<evidence type="ECO:0000256" key="1">
    <source>
        <dbReference type="ARBA" id="ARBA00001585"/>
    </source>
</evidence>
<reference evidence="11 12" key="1">
    <citation type="submission" date="2019-05" db="EMBL/GenBank/DDBJ databases">
        <title>Nesterenkonia sp. GY074 isolated from the Southern Atlantic Ocean.</title>
        <authorList>
            <person name="Zhang G."/>
        </authorList>
    </citation>
    <scope>NUCLEOTIDE SEQUENCE [LARGE SCALE GENOMIC DNA]</scope>
    <source>
        <strain evidence="11 12">GY074</strain>
    </source>
</reference>
<comment type="caution">
    <text evidence="11">The sequence shown here is derived from an EMBL/GenBank/DDBJ whole genome shotgun (WGS) entry which is preliminary data.</text>
</comment>
<evidence type="ECO:0000256" key="6">
    <source>
        <dbReference type="ARBA" id="ARBA00022670"/>
    </source>
</evidence>
<dbReference type="InterPro" id="IPR005944">
    <property type="entry name" value="Pro_iminopeptidase"/>
</dbReference>
<evidence type="ECO:0000256" key="9">
    <source>
        <dbReference type="PIRSR" id="PIRSR006431-1"/>
    </source>
</evidence>
<keyword evidence="6 8" id="KW-0645">Protease</keyword>
<keyword evidence="12" id="KW-1185">Reference proteome</keyword>
<dbReference type="GO" id="GO:0006508">
    <property type="term" value="P:proteolysis"/>
    <property type="evidence" value="ECO:0007669"/>
    <property type="project" value="UniProtKB-KW"/>
</dbReference>
<evidence type="ECO:0000259" key="10">
    <source>
        <dbReference type="Pfam" id="PF00561"/>
    </source>
</evidence>
<comment type="similarity">
    <text evidence="3 8">Belongs to the peptidase S33 family.</text>
</comment>
<dbReference type="GO" id="GO:0005737">
    <property type="term" value="C:cytoplasm"/>
    <property type="evidence" value="ECO:0007669"/>
    <property type="project" value="UniProtKB-SubCell"/>
</dbReference>
<dbReference type="GO" id="GO:0004177">
    <property type="term" value="F:aminopeptidase activity"/>
    <property type="evidence" value="ECO:0007669"/>
    <property type="project" value="UniProtKB-UniRule"/>
</dbReference>
<dbReference type="PRINTS" id="PR00793">
    <property type="entry name" value="PROAMNOPTASE"/>
</dbReference>
<feature type="active site" evidence="9">
    <location>
        <position position="259"/>
    </location>
</feature>
<dbReference type="PIRSF" id="PIRSF006431">
    <property type="entry name" value="Pept_S33"/>
    <property type="match status" value="1"/>
</dbReference>
<dbReference type="EC" id="3.4.11.5" evidence="8"/>
<comment type="catalytic activity">
    <reaction evidence="1 8">
        <text>Release of N-terminal proline from a peptide.</text>
        <dbReference type="EC" id="3.4.11.5"/>
    </reaction>
</comment>
<keyword evidence="4 8" id="KW-0031">Aminopeptidase</keyword>
<feature type="active site" description="Proton donor" evidence="9">
    <location>
        <position position="287"/>
    </location>
</feature>